<feature type="transmembrane region" description="Helical" evidence="1">
    <location>
        <begin position="7"/>
        <end position="24"/>
    </location>
</feature>
<keyword evidence="1" id="KW-0472">Membrane</keyword>
<dbReference type="PATRIC" id="fig|220754.4.peg.2152"/>
<reference evidence="2 3" key="1">
    <citation type="submission" date="2015-01" db="EMBL/GenBank/DDBJ databases">
        <title>Jeotgalibacillus campisalis genome sequencing.</title>
        <authorList>
            <person name="Goh K.M."/>
            <person name="Chan K.-G."/>
            <person name="Yaakop A.S."/>
            <person name="Ee R."/>
            <person name="Gan H.M."/>
            <person name="Chan C.S."/>
        </authorList>
    </citation>
    <scope>NUCLEOTIDE SEQUENCE [LARGE SCALE GENOMIC DNA]</scope>
    <source>
        <strain evidence="2 3">SF-57</strain>
    </source>
</reference>
<dbReference type="PANTHER" id="PTHR39419">
    <property type="entry name" value="SLL0814 PROTEIN"/>
    <property type="match status" value="1"/>
</dbReference>
<sequence length="256" mass="28997">MEWVWRIFLVWYGFGIILVGFDLLPPFLEWANAVFLYLAGTLAVIYAVKTLGKLPGLTFSAAIMAFTMWAESLGVKYGWVFGAYHYEKDFGIQLFGVPLTIGFAWVMVIFTSMAIVRPWLGQSFSFLRMIMYAVITSALAVCMDLIIDPVAFVVKEYWVWENTGPYYGIPNQNFFGWFSVSFGIQILLYIWLTTIKKGKSDALWSKRMKWLYAMMIAMFVVTSLVAGLFLAVGVTLLGLLITLSAAYAGGRLIFRE</sequence>
<evidence type="ECO:0000313" key="2">
    <source>
        <dbReference type="EMBL" id="KIL47969.1"/>
    </source>
</evidence>
<dbReference type="AlphaFoldDB" id="A0A0C2S1Q5"/>
<keyword evidence="1" id="KW-0812">Transmembrane</keyword>
<dbReference type="Proteomes" id="UP000031972">
    <property type="component" value="Unassembled WGS sequence"/>
</dbReference>
<dbReference type="OrthoDB" id="9811293at2"/>
<feature type="transmembrane region" description="Helical" evidence="1">
    <location>
        <begin position="54"/>
        <end position="70"/>
    </location>
</feature>
<dbReference type="EMBL" id="JXRR01000014">
    <property type="protein sequence ID" value="KIL47969.1"/>
    <property type="molecule type" value="Genomic_DNA"/>
</dbReference>
<dbReference type="PANTHER" id="PTHR39419:SF1">
    <property type="entry name" value="SLL0814 PROTEIN"/>
    <property type="match status" value="1"/>
</dbReference>
<comment type="caution">
    <text evidence="2">The sequence shown here is derived from an EMBL/GenBank/DDBJ whole genome shotgun (WGS) entry which is preliminary data.</text>
</comment>
<evidence type="ECO:0000256" key="1">
    <source>
        <dbReference type="SAM" id="Phobius"/>
    </source>
</evidence>
<proteinExistence type="predicted"/>
<accession>A0A0C2S1Q5</accession>
<feature type="transmembrane region" description="Helical" evidence="1">
    <location>
        <begin position="212"/>
        <end position="230"/>
    </location>
</feature>
<feature type="transmembrane region" description="Helical" evidence="1">
    <location>
        <begin position="129"/>
        <end position="154"/>
    </location>
</feature>
<dbReference type="Pfam" id="PF04240">
    <property type="entry name" value="Caroten_synth"/>
    <property type="match status" value="1"/>
</dbReference>
<dbReference type="InterPro" id="IPR007354">
    <property type="entry name" value="CruF-like"/>
</dbReference>
<gene>
    <name evidence="2" type="ORF">KR50_21360</name>
</gene>
<keyword evidence="1" id="KW-1133">Transmembrane helix</keyword>
<organism evidence="2 3">
    <name type="scientific">Jeotgalibacillus campisalis</name>
    <dbReference type="NCBI Taxonomy" id="220754"/>
    <lineage>
        <taxon>Bacteria</taxon>
        <taxon>Bacillati</taxon>
        <taxon>Bacillota</taxon>
        <taxon>Bacilli</taxon>
        <taxon>Bacillales</taxon>
        <taxon>Caryophanaceae</taxon>
        <taxon>Jeotgalibacillus</taxon>
    </lineage>
</organism>
<keyword evidence="3" id="KW-1185">Reference proteome</keyword>
<name>A0A0C2S1Q5_9BACL</name>
<protein>
    <recommendedName>
        <fullName evidence="4">Carotenoid biosynthesis protein</fullName>
    </recommendedName>
</protein>
<evidence type="ECO:0008006" key="4">
    <source>
        <dbReference type="Google" id="ProtNLM"/>
    </source>
</evidence>
<evidence type="ECO:0000313" key="3">
    <source>
        <dbReference type="Proteomes" id="UP000031972"/>
    </source>
</evidence>
<feature type="transmembrane region" description="Helical" evidence="1">
    <location>
        <begin position="174"/>
        <end position="192"/>
    </location>
</feature>
<feature type="transmembrane region" description="Helical" evidence="1">
    <location>
        <begin position="90"/>
        <end position="117"/>
    </location>
</feature>
<dbReference type="RefSeq" id="WP_041057892.1">
    <property type="nucleotide sequence ID" value="NZ_JXRR01000014.1"/>
</dbReference>